<protein>
    <submittedName>
        <fullName evidence="2">Alpha/beta hydrolase</fullName>
    </submittedName>
</protein>
<reference evidence="2 3" key="1">
    <citation type="submission" date="2024-09" db="EMBL/GenBank/DDBJ databases">
        <authorList>
            <person name="Sun Q."/>
            <person name="Mori K."/>
        </authorList>
    </citation>
    <scope>NUCLEOTIDE SEQUENCE [LARGE SCALE GENOMIC DNA]</scope>
    <source>
        <strain evidence="2 3">TBRC 4575</strain>
    </source>
</reference>
<proteinExistence type="predicted"/>
<dbReference type="Proteomes" id="UP001589855">
    <property type="component" value="Unassembled WGS sequence"/>
</dbReference>
<dbReference type="SUPFAM" id="SSF53474">
    <property type="entry name" value="alpha/beta-Hydrolases"/>
    <property type="match status" value="1"/>
</dbReference>
<organism evidence="2 3">
    <name type="scientific">Lactiplantibacillus plajomi</name>
    <dbReference type="NCBI Taxonomy" id="1457217"/>
    <lineage>
        <taxon>Bacteria</taxon>
        <taxon>Bacillati</taxon>
        <taxon>Bacillota</taxon>
        <taxon>Bacilli</taxon>
        <taxon>Lactobacillales</taxon>
        <taxon>Lactobacillaceae</taxon>
        <taxon>Lactiplantibacillus</taxon>
    </lineage>
</organism>
<gene>
    <name evidence="2" type="ORF">ACFFGS_11395</name>
</gene>
<comment type="caution">
    <text evidence="2">The sequence shown here is derived from an EMBL/GenBank/DDBJ whole genome shotgun (WGS) entry which is preliminary data.</text>
</comment>
<dbReference type="Pfam" id="PF12697">
    <property type="entry name" value="Abhydrolase_6"/>
    <property type="match status" value="1"/>
</dbReference>
<keyword evidence="3" id="KW-1185">Reference proteome</keyword>
<dbReference type="GO" id="GO:0016787">
    <property type="term" value="F:hydrolase activity"/>
    <property type="evidence" value="ECO:0007669"/>
    <property type="project" value="UniProtKB-KW"/>
</dbReference>
<dbReference type="InterPro" id="IPR000073">
    <property type="entry name" value="AB_hydrolase_1"/>
</dbReference>
<feature type="domain" description="AB hydrolase-1" evidence="1">
    <location>
        <begin position="95"/>
        <end position="263"/>
    </location>
</feature>
<dbReference type="PANTHER" id="PTHR43358">
    <property type="entry name" value="ALPHA/BETA-HYDROLASE"/>
    <property type="match status" value="1"/>
</dbReference>
<evidence type="ECO:0000313" key="2">
    <source>
        <dbReference type="EMBL" id="MFC0424729.1"/>
    </source>
</evidence>
<keyword evidence="2" id="KW-0378">Hydrolase</keyword>
<name>A0ABV6K6P0_9LACO</name>
<evidence type="ECO:0000313" key="3">
    <source>
        <dbReference type="Proteomes" id="UP001589855"/>
    </source>
</evidence>
<sequence>MKRTTKLGLGLAGVAGVTAYAGTLIGGLVAYHAAMHVSPDQKLRGRQRSREENTELENFWYDHHEQERWTVRSFDGLRLVASYLPNPQAHGRLAILAHGLGHSREQMVPYARLFMDLGYDVLMPDARSFGESEGTTIGYGWLDRHDYQQWLNLAVDRLGTNVDIVLMGISMGAATVMATSGEALPANIKAVIEDSGYADLYDEAKYRVRHRFHLPAYPIMPVANQIAQRRAGYGFKDGLMLRQVATGGLPILMIHGARDQTVPVRNARQLYDQLPQQKELYVDPDAAHVQAIRTHPDRYRDVVTEFLSDEVGLG</sequence>
<dbReference type="RefSeq" id="WP_137644494.1">
    <property type="nucleotide sequence ID" value="NZ_BAABRM010000005.1"/>
</dbReference>
<dbReference type="InterPro" id="IPR029058">
    <property type="entry name" value="AB_hydrolase_fold"/>
</dbReference>
<dbReference type="InterPro" id="IPR052920">
    <property type="entry name" value="DNA-binding_regulatory"/>
</dbReference>
<dbReference type="PANTHER" id="PTHR43358:SF4">
    <property type="entry name" value="ALPHA_BETA HYDROLASE FOLD-1 DOMAIN-CONTAINING PROTEIN"/>
    <property type="match status" value="1"/>
</dbReference>
<dbReference type="Gene3D" id="3.40.50.1820">
    <property type="entry name" value="alpha/beta hydrolase"/>
    <property type="match status" value="1"/>
</dbReference>
<evidence type="ECO:0000259" key="1">
    <source>
        <dbReference type="Pfam" id="PF12697"/>
    </source>
</evidence>
<dbReference type="EMBL" id="JBHLUK010000074">
    <property type="protein sequence ID" value="MFC0424729.1"/>
    <property type="molecule type" value="Genomic_DNA"/>
</dbReference>
<accession>A0ABV6K6P0</accession>